<dbReference type="Pfam" id="PF03987">
    <property type="entry name" value="Autophagy_act_C"/>
    <property type="match status" value="1"/>
</dbReference>
<dbReference type="PANTHER" id="PTHR12866:SF2">
    <property type="entry name" value="UBIQUITIN-LIKE-CONJUGATING ENZYME ATG3"/>
    <property type="match status" value="1"/>
</dbReference>
<keyword evidence="4" id="KW-0813">Transport</keyword>
<dbReference type="GO" id="GO:0000407">
    <property type="term" value="C:phagophore assembly site"/>
    <property type="evidence" value="ECO:0007669"/>
    <property type="project" value="TreeGrafter"/>
</dbReference>
<evidence type="ECO:0000256" key="8">
    <source>
        <dbReference type="ARBA" id="ARBA00023006"/>
    </source>
</evidence>
<keyword evidence="5" id="KW-0963">Cytoplasm</keyword>
<feature type="compositionally biased region" description="Polar residues" evidence="11">
    <location>
        <begin position="392"/>
        <end position="403"/>
    </location>
</feature>
<dbReference type="InterPro" id="IPR007135">
    <property type="entry name" value="Atg3/Atg10"/>
</dbReference>
<keyword evidence="8" id="KW-0072">Autophagy</keyword>
<evidence type="ECO:0000313" key="12">
    <source>
        <dbReference type="EMBL" id="WFD44972.1"/>
    </source>
</evidence>
<dbReference type="GO" id="GO:0015031">
    <property type="term" value="P:protein transport"/>
    <property type="evidence" value="ECO:0007669"/>
    <property type="project" value="UniProtKB-KW"/>
</dbReference>
<evidence type="ECO:0000256" key="3">
    <source>
        <dbReference type="ARBA" id="ARBA00018067"/>
    </source>
</evidence>
<feature type="compositionally biased region" description="Polar residues" evidence="11">
    <location>
        <begin position="144"/>
        <end position="161"/>
    </location>
</feature>
<evidence type="ECO:0000256" key="2">
    <source>
        <dbReference type="ARBA" id="ARBA00007683"/>
    </source>
</evidence>
<protein>
    <recommendedName>
        <fullName evidence="3">Autophagy-related protein 3</fullName>
    </recommendedName>
    <alternativeName>
        <fullName evidence="9 10">Autophagy-related E2-like conjugation enzyme ATG3</fullName>
    </alternativeName>
</protein>
<evidence type="ECO:0000256" key="5">
    <source>
        <dbReference type="ARBA" id="ARBA00022490"/>
    </source>
</evidence>
<comment type="subcellular location">
    <subcellularLocation>
        <location evidence="1">Cytoplasm</location>
    </subcellularLocation>
</comment>
<name>A0AAF0FCR1_9BASI</name>
<dbReference type="PANTHER" id="PTHR12866">
    <property type="entry name" value="UBIQUITIN-LIKE-CONJUGATING ENZYME ATG3"/>
    <property type="match status" value="1"/>
</dbReference>
<feature type="region of interest" description="Disordered" evidence="11">
    <location>
        <begin position="361"/>
        <end position="409"/>
    </location>
</feature>
<dbReference type="GO" id="GO:0061723">
    <property type="term" value="P:glycophagy"/>
    <property type="evidence" value="ECO:0007669"/>
    <property type="project" value="TreeGrafter"/>
</dbReference>
<organism evidence="12 13">
    <name type="scientific">Malassezia psittaci</name>
    <dbReference type="NCBI Taxonomy" id="1821823"/>
    <lineage>
        <taxon>Eukaryota</taxon>
        <taxon>Fungi</taxon>
        <taxon>Dikarya</taxon>
        <taxon>Basidiomycota</taxon>
        <taxon>Ustilaginomycotina</taxon>
        <taxon>Malasseziomycetes</taxon>
        <taxon>Malasseziales</taxon>
        <taxon>Malasseziaceae</taxon>
        <taxon>Malassezia</taxon>
    </lineage>
</organism>
<evidence type="ECO:0000256" key="11">
    <source>
        <dbReference type="SAM" id="MobiDB-lite"/>
    </source>
</evidence>
<gene>
    <name evidence="12" type="primary">ATG3</name>
    <name evidence="12" type="ORF">MPSI1_003648</name>
</gene>
<evidence type="ECO:0000256" key="6">
    <source>
        <dbReference type="ARBA" id="ARBA00022786"/>
    </source>
</evidence>
<sequence>MHAVHENADDQSRFLAVRDSLTPVLRESKFKEHGRITPEEFVLAGDFLVYKHPSWQWCAGEAWKAREYLPEKKQFLINKGVPCFRRVSTLPSKKRRSRLFQSSSSTGLARLNHEARKYGGRSDDSEQVLHLDEDADEHESWIVMNSSPDHSGVSSPVSRRTSVLEDSWRALPARLDQLSEDRDVQGRSRSASRISSQPSSRQSSRHRNPDSSRRSSRMGFGDDDASEELHGFSEGLEEQEDPATFLPGVNDLDSNTAHDSRSASTMAVRTYDCMITYDKYYQTPRMWLIGYDEEGLPLQPTQIFEDVASDYALKTVTIEPFPHGSSGSTAKSHGASMHVASIHPCKHASMMRKMIHRMNESGQYREQGQPLQPIPSRPQLEKRSHWWPSAKSGRSQSPHVSNETESEPDTEVRVDQYLMIFLKFMASIVPTIEIDADHTA</sequence>
<dbReference type="Proteomes" id="UP001214628">
    <property type="component" value="Chromosome 6"/>
</dbReference>
<evidence type="ECO:0000256" key="7">
    <source>
        <dbReference type="ARBA" id="ARBA00022927"/>
    </source>
</evidence>
<reference evidence="12" key="1">
    <citation type="submission" date="2023-02" db="EMBL/GenBank/DDBJ databases">
        <title>Mating type loci evolution in Malassezia.</title>
        <authorList>
            <person name="Coelho M.A."/>
        </authorList>
    </citation>
    <scope>NUCLEOTIDE SEQUENCE</scope>
    <source>
        <strain evidence="12">CBS 14136</strain>
    </source>
</reference>
<dbReference type="GO" id="GO:0044804">
    <property type="term" value="P:nucleophagy"/>
    <property type="evidence" value="ECO:0007669"/>
    <property type="project" value="TreeGrafter"/>
</dbReference>
<feature type="region of interest" description="Disordered" evidence="11">
    <location>
        <begin position="144"/>
        <end position="163"/>
    </location>
</feature>
<comment type="similarity">
    <text evidence="2">Belongs to the ATG3 family.</text>
</comment>
<feature type="compositionally biased region" description="Low complexity" evidence="11">
    <location>
        <begin position="187"/>
        <end position="202"/>
    </location>
</feature>
<evidence type="ECO:0000256" key="1">
    <source>
        <dbReference type="ARBA" id="ARBA00004496"/>
    </source>
</evidence>
<feature type="compositionally biased region" description="Polar residues" evidence="11">
    <location>
        <begin position="361"/>
        <end position="370"/>
    </location>
</feature>
<evidence type="ECO:0000256" key="10">
    <source>
        <dbReference type="ARBA" id="ARBA00033139"/>
    </source>
</evidence>
<dbReference type="GO" id="GO:0019776">
    <property type="term" value="F:Atg8-family ligase activity"/>
    <property type="evidence" value="ECO:0007669"/>
    <property type="project" value="TreeGrafter"/>
</dbReference>
<keyword evidence="7" id="KW-0653">Protein transport</keyword>
<accession>A0AAF0FCR1</accession>
<dbReference type="EMBL" id="CP118380">
    <property type="protein sequence ID" value="WFD44972.1"/>
    <property type="molecule type" value="Genomic_DNA"/>
</dbReference>
<evidence type="ECO:0000256" key="9">
    <source>
        <dbReference type="ARBA" id="ARBA00032144"/>
    </source>
</evidence>
<keyword evidence="13" id="KW-1185">Reference proteome</keyword>
<dbReference type="AlphaFoldDB" id="A0AAF0FCR1"/>
<feature type="region of interest" description="Disordered" evidence="11">
    <location>
        <begin position="179"/>
        <end position="265"/>
    </location>
</feature>
<evidence type="ECO:0000256" key="4">
    <source>
        <dbReference type="ARBA" id="ARBA00022448"/>
    </source>
</evidence>
<keyword evidence="6" id="KW-0833">Ubl conjugation pathway</keyword>
<dbReference type="GO" id="GO:0000045">
    <property type="term" value="P:autophagosome assembly"/>
    <property type="evidence" value="ECO:0007669"/>
    <property type="project" value="TreeGrafter"/>
</dbReference>
<evidence type="ECO:0000313" key="13">
    <source>
        <dbReference type="Proteomes" id="UP001214628"/>
    </source>
</evidence>
<dbReference type="GO" id="GO:0000422">
    <property type="term" value="P:autophagy of mitochondrion"/>
    <property type="evidence" value="ECO:0007669"/>
    <property type="project" value="TreeGrafter"/>
</dbReference>
<proteinExistence type="inferred from homology"/>
<dbReference type="GO" id="GO:0005829">
    <property type="term" value="C:cytosol"/>
    <property type="evidence" value="ECO:0007669"/>
    <property type="project" value="TreeGrafter"/>
</dbReference>